<keyword evidence="1" id="KW-0732">Signal</keyword>
<dbReference type="NCBIfam" id="TIGR02595">
    <property type="entry name" value="PEP_CTERM"/>
    <property type="match status" value="1"/>
</dbReference>
<dbReference type="InterPro" id="IPR055729">
    <property type="entry name" value="DUF7305"/>
</dbReference>
<dbReference type="InterPro" id="IPR013424">
    <property type="entry name" value="Ice-binding_C"/>
</dbReference>
<feature type="domain" description="DUF7305" evidence="2">
    <location>
        <begin position="139"/>
        <end position="302"/>
    </location>
</feature>
<dbReference type="PROSITE" id="PS51257">
    <property type="entry name" value="PROKAR_LIPOPROTEIN"/>
    <property type="match status" value="1"/>
</dbReference>
<evidence type="ECO:0000259" key="2">
    <source>
        <dbReference type="Pfam" id="PF23981"/>
    </source>
</evidence>
<dbReference type="Proteomes" id="UP000318081">
    <property type="component" value="Chromosome"/>
</dbReference>
<organism evidence="3 4">
    <name type="scientific">Stieleria magnilauensis</name>
    <dbReference type="NCBI Taxonomy" id="2527963"/>
    <lineage>
        <taxon>Bacteria</taxon>
        <taxon>Pseudomonadati</taxon>
        <taxon>Planctomycetota</taxon>
        <taxon>Planctomycetia</taxon>
        <taxon>Pirellulales</taxon>
        <taxon>Pirellulaceae</taxon>
        <taxon>Stieleria</taxon>
    </lineage>
</organism>
<evidence type="ECO:0000313" key="4">
    <source>
        <dbReference type="Proteomes" id="UP000318081"/>
    </source>
</evidence>
<feature type="signal peptide" evidence="1">
    <location>
        <begin position="1"/>
        <end position="25"/>
    </location>
</feature>
<accession>A0ABX5XJ85</accession>
<evidence type="ECO:0000313" key="3">
    <source>
        <dbReference type="EMBL" id="QDV81440.1"/>
    </source>
</evidence>
<dbReference type="RefSeq" id="WP_145207238.1">
    <property type="nucleotide sequence ID" value="NZ_CP036432.1"/>
</dbReference>
<proteinExistence type="predicted"/>
<name>A0ABX5XJ85_9BACT</name>
<evidence type="ECO:0000256" key="1">
    <source>
        <dbReference type="SAM" id="SignalP"/>
    </source>
</evidence>
<gene>
    <name evidence="3" type="ORF">TBK1r_03570</name>
</gene>
<keyword evidence="4" id="KW-1185">Reference proteome</keyword>
<dbReference type="EMBL" id="CP036432">
    <property type="protein sequence ID" value="QDV81440.1"/>
    <property type="molecule type" value="Genomic_DNA"/>
</dbReference>
<dbReference type="Pfam" id="PF23981">
    <property type="entry name" value="DUF7305"/>
    <property type="match status" value="1"/>
</dbReference>
<protein>
    <recommendedName>
        <fullName evidence="2">DUF7305 domain-containing protein</fullName>
    </recommendedName>
</protein>
<sequence>MFRRSLIVVAVLCATVSCLQTTVSAQVAADAKATDFAIYAGQMVTLDTYSTVLGDVYARENISVEFGYGIQRPTRNRGNFYAVEDIVTTASLIDINGDLFANRDITFSSGTDVVGNATYGRDISANASSVVTGTVTQAGNTVASIAMPHTTDFVAGSVDYNLAGQEVVNLTPGSYRSVDLSGSSLKELHLTSGDYFLRNLTLGISTDLYLDLTGGQINVYVEDDVDLGTGLQLYVNGTEFVDPGDNPPPSFVDLASEVTWEVHGDFEIGSGFLNEFLGTVYTPAGNISVDTQSFYGSMIAGRNVSGDFYLEHYASSRLTAIPEPSAALVLLLGGMTMIRSRRRVS</sequence>
<feature type="chain" id="PRO_5047191255" description="DUF7305 domain-containing protein" evidence="1">
    <location>
        <begin position="26"/>
        <end position="345"/>
    </location>
</feature>
<reference evidence="3 4" key="1">
    <citation type="submission" date="2019-02" db="EMBL/GenBank/DDBJ databases">
        <title>Deep-cultivation of Planctomycetes and their phenomic and genomic characterization uncovers novel biology.</title>
        <authorList>
            <person name="Wiegand S."/>
            <person name="Jogler M."/>
            <person name="Boedeker C."/>
            <person name="Pinto D."/>
            <person name="Vollmers J."/>
            <person name="Rivas-Marin E."/>
            <person name="Kohn T."/>
            <person name="Peeters S.H."/>
            <person name="Heuer A."/>
            <person name="Rast P."/>
            <person name="Oberbeckmann S."/>
            <person name="Bunk B."/>
            <person name="Jeske O."/>
            <person name="Meyerdierks A."/>
            <person name="Storesund J.E."/>
            <person name="Kallscheuer N."/>
            <person name="Luecker S."/>
            <person name="Lage O.M."/>
            <person name="Pohl T."/>
            <person name="Merkel B.J."/>
            <person name="Hornburger P."/>
            <person name="Mueller R.-W."/>
            <person name="Bruemmer F."/>
            <person name="Labrenz M."/>
            <person name="Spormann A.M."/>
            <person name="Op den Camp H."/>
            <person name="Overmann J."/>
            <person name="Amann R."/>
            <person name="Jetten M.S.M."/>
            <person name="Mascher T."/>
            <person name="Medema M.H."/>
            <person name="Devos D.P."/>
            <person name="Kaster A.-K."/>
            <person name="Ovreas L."/>
            <person name="Rohde M."/>
            <person name="Galperin M.Y."/>
            <person name="Jogler C."/>
        </authorList>
    </citation>
    <scope>NUCLEOTIDE SEQUENCE [LARGE SCALE GENOMIC DNA]</scope>
    <source>
        <strain evidence="3 4">TBK1r</strain>
    </source>
</reference>